<keyword evidence="4" id="KW-1185">Reference proteome</keyword>
<feature type="compositionally biased region" description="Basic and acidic residues" evidence="2">
    <location>
        <begin position="1093"/>
        <end position="1110"/>
    </location>
</feature>
<dbReference type="EMBL" id="ASPP01015428">
    <property type="protein sequence ID" value="ETO18142.1"/>
    <property type="molecule type" value="Genomic_DNA"/>
</dbReference>
<feature type="compositionally biased region" description="Basic and acidic residues" evidence="2">
    <location>
        <begin position="1314"/>
        <end position="1329"/>
    </location>
</feature>
<protein>
    <submittedName>
        <fullName evidence="3">Uncharacterized protein</fullName>
    </submittedName>
</protein>
<feature type="compositionally biased region" description="Basic and acidic residues" evidence="2">
    <location>
        <begin position="1123"/>
        <end position="1146"/>
    </location>
</feature>
<feature type="region of interest" description="Disordered" evidence="2">
    <location>
        <begin position="1307"/>
        <end position="1329"/>
    </location>
</feature>
<reference evidence="3 4" key="1">
    <citation type="journal article" date="2013" name="Curr. Biol.">
        <title>The Genome of the Foraminiferan Reticulomyxa filosa.</title>
        <authorList>
            <person name="Glockner G."/>
            <person name="Hulsmann N."/>
            <person name="Schleicher M."/>
            <person name="Noegel A.A."/>
            <person name="Eichinger L."/>
            <person name="Gallinger C."/>
            <person name="Pawlowski J."/>
            <person name="Sierra R."/>
            <person name="Euteneuer U."/>
            <person name="Pillet L."/>
            <person name="Moustafa A."/>
            <person name="Platzer M."/>
            <person name="Groth M."/>
            <person name="Szafranski K."/>
            <person name="Schliwa M."/>
        </authorList>
    </citation>
    <scope>NUCLEOTIDE SEQUENCE [LARGE SCALE GENOMIC DNA]</scope>
</reference>
<organism evidence="3 4">
    <name type="scientific">Reticulomyxa filosa</name>
    <dbReference type="NCBI Taxonomy" id="46433"/>
    <lineage>
        <taxon>Eukaryota</taxon>
        <taxon>Sar</taxon>
        <taxon>Rhizaria</taxon>
        <taxon>Retaria</taxon>
        <taxon>Foraminifera</taxon>
        <taxon>Monothalamids</taxon>
        <taxon>Reticulomyxidae</taxon>
        <taxon>Reticulomyxa</taxon>
    </lineage>
</organism>
<feature type="region of interest" description="Disordered" evidence="2">
    <location>
        <begin position="89"/>
        <end position="109"/>
    </location>
</feature>
<proteinExistence type="inferred from homology"/>
<feature type="compositionally biased region" description="Polar residues" evidence="2">
    <location>
        <begin position="1535"/>
        <end position="1552"/>
    </location>
</feature>
<dbReference type="GO" id="GO:0006623">
    <property type="term" value="P:protein targeting to vacuole"/>
    <property type="evidence" value="ECO:0007669"/>
    <property type="project" value="TreeGrafter"/>
</dbReference>
<evidence type="ECO:0000313" key="4">
    <source>
        <dbReference type="Proteomes" id="UP000023152"/>
    </source>
</evidence>
<evidence type="ECO:0000256" key="2">
    <source>
        <dbReference type="SAM" id="MobiDB-lite"/>
    </source>
</evidence>
<feature type="non-terminal residue" evidence="3">
    <location>
        <position position="1799"/>
    </location>
</feature>
<feature type="compositionally biased region" description="Polar residues" evidence="2">
    <location>
        <begin position="1701"/>
        <end position="1714"/>
    </location>
</feature>
<feature type="compositionally biased region" description="Basic and acidic residues" evidence="2">
    <location>
        <begin position="449"/>
        <end position="460"/>
    </location>
</feature>
<dbReference type="GO" id="GO:0045053">
    <property type="term" value="P:protein retention in Golgi apparatus"/>
    <property type="evidence" value="ECO:0007669"/>
    <property type="project" value="TreeGrafter"/>
</dbReference>
<feature type="region of interest" description="Disordered" evidence="2">
    <location>
        <begin position="436"/>
        <end position="460"/>
    </location>
</feature>
<feature type="compositionally biased region" description="Acidic residues" evidence="2">
    <location>
        <begin position="436"/>
        <end position="445"/>
    </location>
</feature>
<evidence type="ECO:0000313" key="3">
    <source>
        <dbReference type="EMBL" id="ETO18142.1"/>
    </source>
</evidence>
<comment type="caution">
    <text evidence="3">The sequence shown here is derived from an EMBL/GenBank/DDBJ whole genome shotgun (WGS) entry which is preliminary data.</text>
</comment>
<dbReference type="InterPro" id="IPR026847">
    <property type="entry name" value="VPS13"/>
</dbReference>
<accession>X6MXD3</accession>
<dbReference type="PANTHER" id="PTHR16166:SF93">
    <property type="entry name" value="INTERMEMBRANE LIPID TRANSFER PROTEIN VPS13"/>
    <property type="match status" value="1"/>
</dbReference>
<feature type="region of interest" description="Disordered" evidence="2">
    <location>
        <begin position="1521"/>
        <end position="1552"/>
    </location>
</feature>
<dbReference type="Proteomes" id="UP000023152">
    <property type="component" value="Unassembled WGS sequence"/>
</dbReference>
<feature type="region of interest" description="Disordered" evidence="2">
    <location>
        <begin position="233"/>
        <end position="311"/>
    </location>
</feature>
<evidence type="ECO:0000256" key="1">
    <source>
        <dbReference type="ARBA" id="ARBA00006545"/>
    </source>
</evidence>
<gene>
    <name evidence="3" type="ORF">RFI_19145</name>
</gene>
<sequence>MHQFSPFRKNDLIQVEIETNPAMSDADSRIFINFKPVQFVWNVDWAKTIVDFFTISKPVNGIHICIYIYTYIHVYILLSNTKKERSFSDSSSALDTQTSQEKTPTSSTTALNEMTDNHRQRKRMNWKQRRQRQLLNLLAHKIQNEVTVVISGLMVLIPANCKDPNSRVLVTEIASFEVTNELPFRLINKKEYPTSPRKSITIASDTATTTTTTTMTLSSPKASIDNRSIQTNDFEKEKENISSIPFADVKTNPKDYSNDQSAPVTPRVPLQLLDKTRTDDSTTSPADVSTNKRKDSVSGFGLEAPKKPRKPPGVLSSAFEVVRNHPHKYETIYIHQQNTTVYLFDSIDKFLHSTQSSTHFQSVVDTFSFSMTIHNCVEEAVDLPKLFINGQLPQLHLSMSTSAFDTLFYVLKDALHIAFAASTTNVLSEDGDALEVLDTNDDNNDNNDTNDKNDKNDNNAVKRQEIAMTTIADGNGSGDTIPPTQLTKVFLADFVDANESKQTQNMEVEIIQKNLPNLHFVCQFDMESFCLQLVDDHIMRESPLYYKQPILRFRSEYLLVHFDRTKNQVEGTFRLKSLFIEDLFQQSGPQYEYLVTSQVENVIPKIALDEHSEDLISIKAVARPQLDHVRVACKFNALHVGWNPESVFAAMKFAHRILEMKDTMLQSLSKTTSIPTFANIAVVDELKELALPPPEVVVASTSNDAGTSLSSPKGESKDKDIALASTTVDLDMKMKLLAVTFNTNEIQTQRQSQDQAMDETVKVWNTPRHYRPIARIINSNAHMELHNFRKGLVHITGELGNLKLKDLKRTETFYEDILCLKEKDDFQIGKFDLKVFDSVKLPPQEYPGYNSRFEFSMNGVKFVYLQPFMSELLSYINTSTSKMIFPPTHVQVSESAASTASTASTLENASFPSNKIDNPSISPSTSIEDLCKSIRKEQMMIHIETYNPVVIVPKHFLSHEHVKLDLGMAVIHNECKVHPKGQDVVNAWTISTTKASVGTGSLDIAHHDVAHDITIQIQFMQKLNAHCSEPDSEVDVNVPFLKGLFRHEQYVLILHIIADNFGGPCTLPIDPFQTHILNEAMTTLSLSVGNEQEQIRRSNENENKNEHENDLDVELDSMTRLSKQKDDKEKEKEKEKKKEKEKEKEVQTTNKPPSMSLCIRVRTASFSLAHDLVGGRTSTRKLARLDVTDLIMSTVTYRSLERLFALKFGSVIITDERSVAGQKFDKILCRYQDLLSSSTEHPLPSLVDSKTPSMEMIWKSYVKPNDKCRRQEITFNVNDPCSFAIGSIFRHIYDWLMTTENPILISTSSSSESNWHKREPSKKKDDKSRLVDISEDHAKQINGSSSSSSSSPVITSDNASAAVASPLQWERDELHVRLKLTNARIVLLRDLQQRNCDAVMTQGDTQYVYNLCTTPETLTESQQVSLDKFGLHFAKGNDVTLKDQVELIQPSKFYYRSLRTQNLLSRNEAFTQNLSLDSVVIKGITSNLALGLKEIVEMFTNNWFENSRSYLPPPITSVAKSPNASGGAIARDMTKQPNAPHSGGNALQKSEHSTVSTLSVDLNRMEVYVHDENIDKSLVIVRMGFTDLHVRSYSTCPDHRKVEASMLWHGSKFDEKNDNPSPLVCPWQCSIRVTQGTDPQMQLEVQSTHPIDAFVSDVLISRLLSNAKHWIKAFGSQKRHQSNVKSRPEGVNLQHEERSSGRQNPTEISSNRKSQSSAKWNASLLIPHFSLYLERPSLNLTIGKVEAKAFHAVYQSNSNRDVMEIKTKYIALHDYVQQAGKSFGMLIESTHSTQDEFFS</sequence>
<name>X6MXD3_RETFI</name>
<dbReference type="OrthoDB" id="428159at2759"/>
<dbReference type="PANTHER" id="PTHR16166">
    <property type="entry name" value="VACUOLAR PROTEIN SORTING-ASSOCIATED PROTEIN VPS13"/>
    <property type="match status" value="1"/>
</dbReference>
<feature type="region of interest" description="Disordered" evidence="2">
    <location>
        <begin position="1336"/>
        <end position="1355"/>
    </location>
</feature>
<feature type="region of interest" description="Disordered" evidence="2">
    <location>
        <begin position="1677"/>
        <end position="1714"/>
    </location>
</feature>
<feature type="region of interest" description="Disordered" evidence="2">
    <location>
        <begin position="1088"/>
        <end position="1152"/>
    </location>
</feature>
<comment type="similarity">
    <text evidence="1">Belongs to the VPS13 family.</text>
</comment>